<dbReference type="Gene3D" id="2.40.50.140">
    <property type="entry name" value="Nucleic acid-binding proteins"/>
    <property type="match status" value="1"/>
</dbReference>
<organism evidence="18 19">
    <name type="scientific">Candidatus Zymogenus saltonus</name>
    <dbReference type="NCBI Taxonomy" id="2844893"/>
    <lineage>
        <taxon>Bacteria</taxon>
        <taxon>Deltaproteobacteria</taxon>
        <taxon>Candidatus Zymogenia</taxon>
        <taxon>Candidatus Zymogeniales</taxon>
        <taxon>Candidatus Zymogenaceae</taxon>
        <taxon>Candidatus Zymogenus</taxon>
    </lineage>
</organism>
<evidence type="ECO:0000256" key="15">
    <source>
        <dbReference type="RuleBase" id="RU363016"/>
    </source>
</evidence>
<evidence type="ECO:0000256" key="4">
    <source>
        <dbReference type="ARBA" id="ARBA00022763"/>
    </source>
</evidence>
<dbReference type="InterPro" id="IPR027417">
    <property type="entry name" value="P-loop_NTPase"/>
</dbReference>
<keyword evidence="3 15" id="KW-0547">Nucleotide-binding</keyword>
<keyword evidence="10 15" id="KW-0234">DNA repair</keyword>
<evidence type="ECO:0000256" key="13">
    <source>
        <dbReference type="ARBA" id="ARBA00034808"/>
    </source>
</evidence>
<comment type="catalytic activity">
    <reaction evidence="14 15">
        <text>ATP + H2O = ADP + phosphate + H(+)</text>
        <dbReference type="Rhea" id="RHEA:13065"/>
        <dbReference type="ChEBI" id="CHEBI:15377"/>
        <dbReference type="ChEBI" id="CHEBI:15378"/>
        <dbReference type="ChEBI" id="CHEBI:30616"/>
        <dbReference type="ChEBI" id="CHEBI:43474"/>
        <dbReference type="ChEBI" id="CHEBI:456216"/>
        <dbReference type="EC" id="5.6.2.4"/>
    </reaction>
</comment>
<dbReference type="SUPFAM" id="SSF52540">
    <property type="entry name" value="P-loop containing nucleoside triphosphate hydrolases"/>
    <property type="match status" value="2"/>
</dbReference>
<dbReference type="InterPro" id="IPR014001">
    <property type="entry name" value="Helicase_ATP-bd"/>
</dbReference>
<keyword evidence="11" id="KW-0413">Isomerase</keyword>
<comment type="caution">
    <text evidence="18">The sequence shown here is derived from an EMBL/GenBank/DDBJ whole genome shotgun (WGS) entry which is preliminary data.</text>
</comment>
<sequence>MEKTKKDKSEHKALAVSTFAENLLKPVEFASKDDFQKIDTVKGLGKTAERIVREMGGAADFERWDGEVKMLGGLFSGYDSAPREKRRSILEEARGILLKIVSGDSEADLSGAEERLKTPVTFVKGVGPKRAKVFEKKGVSTVEDLLYYFPRYYINIRGVKKIRELKLKERAALVVEVVVAGEKFTSKRRYKRINEVIVTDGTDLMTLVWFNAPYVKGRYKVGMRLLVTGIVSEFNNRKSMAHPDVEPWEEEADQLGSDIIGRYQLPERMRLMTVVKIVAEAVDKYSDCLIDGVPEDVRVRNRLIPLKEAVRIIHNPALPPEGPKDTPDIEDGSWLPIRSVAMDELFIMELGLLLKRRKIIRSPGRSFNASGRLMEGFMENLPFSLTSAQRKALDEITEDIRSPRTTHRLLQGDVGSGKTVVALLAALNAVEEGAQAAFMAPTEILSEQHFKNLEGRLAKIGVKSALLTSSVKGAEREAVLDGIKSGELKIVFGTHALIQEGVEFSDLGFIVVDEQHRFGVMQRGALKEKGKKPEVLVMTATPIPRTLALTVYGDLDISVIDELPPGRKPVKTLLFGEDQRKSAYEVILGELKKGRQAFVVYPLVTESETLNLKNATEMAENLSSVFSDFTVRLITGRMKGGEKEEVMDRFVKGEVDILVATTVIEVGVDVPNATVMVVEHAERFGLSQLHQLRGRVGRGGDESFCILISDYRVTDDAKRRLEVMLKTTDGFIIAEEDLKIRGPGEFMGTRQSGIPAFRAADLIRDYDTLLTARAEAEALIEKDPLLSDPAHHETRRVLLSRFEGRLSLMDIG</sequence>
<evidence type="ECO:0000256" key="10">
    <source>
        <dbReference type="ARBA" id="ARBA00023204"/>
    </source>
</evidence>
<feature type="domain" description="Helicase C-terminal" evidence="17">
    <location>
        <begin position="579"/>
        <end position="739"/>
    </location>
</feature>
<dbReference type="EMBL" id="JAFGIX010000068">
    <property type="protein sequence ID" value="MBN1574149.1"/>
    <property type="molecule type" value="Genomic_DNA"/>
</dbReference>
<dbReference type="InterPro" id="IPR047112">
    <property type="entry name" value="RecG/Mfd"/>
</dbReference>
<dbReference type="Pfam" id="PF19833">
    <property type="entry name" value="RecG_dom3_C"/>
    <property type="match status" value="1"/>
</dbReference>
<dbReference type="EC" id="5.6.2.4" evidence="13 15"/>
<dbReference type="PROSITE" id="PS51192">
    <property type="entry name" value="HELICASE_ATP_BIND_1"/>
    <property type="match status" value="1"/>
</dbReference>
<reference evidence="18" key="2">
    <citation type="submission" date="2021-01" db="EMBL/GenBank/DDBJ databases">
        <authorList>
            <person name="Hahn C.R."/>
            <person name="Youssef N.H."/>
            <person name="Elshahed M."/>
        </authorList>
    </citation>
    <scope>NUCLEOTIDE SEQUENCE</scope>
    <source>
        <strain evidence="18">Zod_Metabat.24</strain>
    </source>
</reference>
<dbReference type="InterPro" id="IPR033454">
    <property type="entry name" value="RecG_wedge"/>
</dbReference>
<accession>A0A9D8KGA6</accession>
<dbReference type="InterPro" id="IPR045562">
    <property type="entry name" value="RecG_dom3_C"/>
</dbReference>
<evidence type="ECO:0000256" key="11">
    <source>
        <dbReference type="ARBA" id="ARBA00023235"/>
    </source>
</evidence>
<dbReference type="CDD" id="cd17992">
    <property type="entry name" value="DEXHc_RecG"/>
    <property type="match status" value="1"/>
</dbReference>
<evidence type="ECO:0000313" key="19">
    <source>
        <dbReference type="Proteomes" id="UP000809273"/>
    </source>
</evidence>
<dbReference type="NCBIfam" id="TIGR00643">
    <property type="entry name" value="recG"/>
    <property type="match status" value="1"/>
</dbReference>
<comment type="function">
    <text evidence="15">Plays a critical role in recombination and DNA repair. Helps process Holliday junction intermediates to mature products by catalyzing branch migration. Has replication fork regression activity, unwinds stalled or blocked replication forks to make a HJ that can be resolved. Has a DNA unwinding activity characteristic of a DNA helicase with 3'-5' polarity.</text>
</comment>
<evidence type="ECO:0000256" key="2">
    <source>
        <dbReference type="ARBA" id="ARBA00017846"/>
    </source>
</evidence>
<dbReference type="Proteomes" id="UP000809273">
    <property type="component" value="Unassembled WGS sequence"/>
</dbReference>
<dbReference type="Pfam" id="PF00270">
    <property type="entry name" value="DEAD"/>
    <property type="match status" value="1"/>
</dbReference>
<protein>
    <recommendedName>
        <fullName evidence="2 15">ATP-dependent DNA helicase RecG</fullName>
        <ecNumber evidence="13 15">5.6.2.4</ecNumber>
    </recommendedName>
</protein>
<evidence type="ECO:0000256" key="3">
    <source>
        <dbReference type="ARBA" id="ARBA00022741"/>
    </source>
</evidence>
<dbReference type="SUPFAM" id="SSF50249">
    <property type="entry name" value="Nucleic acid-binding proteins"/>
    <property type="match status" value="1"/>
</dbReference>
<evidence type="ECO:0000256" key="7">
    <source>
        <dbReference type="ARBA" id="ARBA00022840"/>
    </source>
</evidence>
<dbReference type="SMART" id="SM00490">
    <property type="entry name" value="HELICc"/>
    <property type="match status" value="1"/>
</dbReference>
<evidence type="ECO:0000256" key="12">
    <source>
        <dbReference type="ARBA" id="ARBA00034617"/>
    </source>
</evidence>
<dbReference type="GO" id="GO:0003677">
    <property type="term" value="F:DNA binding"/>
    <property type="evidence" value="ECO:0007669"/>
    <property type="project" value="UniProtKB-KW"/>
</dbReference>
<dbReference type="SMART" id="SM00487">
    <property type="entry name" value="DEXDc"/>
    <property type="match status" value="1"/>
</dbReference>
<dbReference type="AlphaFoldDB" id="A0A9D8KGA6"/>
<dbReference type="Pfam" id="PF17191">
    <property type="entry name" value="RecG_wedge"/>
    <property type="match status" value="1"/>
</dbReference>
<dbReference type="PANTHER" id="PTHR47964">
    <property type="entry name" value="ATP-DEPENDENT DNA HELICASE HOMOLOG RECG, CHLOROPLASTIC"/>
    <property type="match status" value="1"/>
</dbReference>
<dbReference type="GO" id="GO:0006310">
    <property type="term" value="P:DNA recombination"/>
    <property type="evidence" value="ECO:0007669"/>
    <property type="project" value="UniProtKB-UniRule"/>
</dbReference>
<dbReference type="GO" id="GO:0006281">
    <property type="term" value="P:DNA repair"/>
    <property type="evidence" value="ECO:0007669"/>
    <property type="project" value="UniProtKB-UniRule"/>
</dbReference>
<name>A0A9D8KGA6_9DELT</name>
<evidence type="ECO:0000259" key="17">
    <source>
        <dbReference type="PROSITE" id="PS51194"/>
    </source>
</evidence>
<dbReference type="InterPro" id="IPR001650">
    <property type="entry name" value="Helicase_C-like"/>
</dbReference>
<keyword evidence="4 15" id="KW-0227">DNA damage</keyword>
<keyword evidence="6 15" id="KW-0347">Helicase</keyword>
<comment type="catalytic activity">
    <reaction evidence="12 15">
        <text>Couples ATP hydrolysis with the unwinding of duplex DNA by translocating in the 3'-5' direction.</text>
        <dbReference type="EC" id="5.6.2.4"/>
    </reaction>
</comment>
<evidence type="ECO:0000256" key="1">
    <source>
        <dbReference type="ARBA" id="ARBA00007504"/>
    </source>
</evidence>
<reference evidence="18" key="1">
    <citation type="journal article" date="2021" name="Environ. Microbiol.">
        <title>Genomic characterization of three novel Desulfobacterota classes expand the metabolic and phylogenetic diversity of the phylum.</title>
        <authorList>
            <person name="Murphy C.L."/>
            <person name="Biggerstaff J."/>
            <person name="Eichhorn A."/>
            <person name="Ewing E."/>
            <person name="Shahan R."/>
            <person name="Soriano D."/>
            <person name="Stewart S."/>
            <person name="VanMol K."/>
            <person name="Walker R."/>
            <person name="Walters P."/>
            <person name="Elshahed M.S."/>
            <person name="Youssef N.H."/>
        </authorList>
    </citation>
    <scope>NUCLEOTIDE SEQUENCE</scope>
    <source>
        <strain evidence="18">Zod_Metabat.24</strain>
    </source>
</reference>
<dbReference type="Pfam" id="PF00271">
    <property type="entry name" value="Helicase_C"/>
    <property type="match status" value="1"/>
</dbReference>
<dbReference type="GO" id="GO:0043138">
    <property type="term" value="F:3'-5' DNA helicase activity"/>
    <property type="evidence" value="ECO:0007669"/>
    <property type="project" value="UniProtKB-EC"/>
</dbReference>
<evidence type="ECO:0000259" key="16">
    <source>
        <dbReference type="PROSITE" id="PS51192"/>
    </source>
</evidence>
<dbReference type="GO" id="GO:0016787">
    <property type="term" value="F:hydrolase activity"/>
    <property type="evidence" value="ECO:0007669"/>
    <property type="project" value="UniProtKB-KW"/>
</dbReference>
<dbReference type="InterPro" id="IPR012340">
    <property type="entry name" value="NA-bd_OB-fold"/>
</dbReference>
<dbReference type="GO" id="GO:0005524">
    <property type="term" value="F:ATP binding"/>
    <property type="evidence" value="ECO:0007669"/>
    <property type="project" value="UniProtKB-KW"/>
</dbReference>
<dbReference type="PROSITE" id="PS51194">
    <property type="entry name" value="HELICASE_CTER"/>
    <property type="match status" value="1"/>
</dbReference>
<dbReference type="InterPro" id="IPR004609">
    <property type="entry name" value="ATP-dep_DNA_helicase_RecG"/>
</dbReference>
<evidence type="ECO:0000256" key="14">
    <source>
        <dbReference type="ARBA" id="ARBA00048988"/>
    </source>
</evidence>
<dbReference type="PANTHER" id="PTHR47964:SF1">
    <property type="entry name" value="ATP-DEPENDENT DNA HELICASE HOMOLOG RECG, CHLOROPLASTIC"/>
    <property type="match status" value="1"/>
</dbReference>
<proteinExistence type="inferred from homology"/>
<keyword evidence="8" id="KW-0238">DNA-binding</keyword>
<dbReference type="NCBIfam" id="NF008165">
    <property type="entry name" value="PRK10917.1-3"/>
    <property type="match status" value="1"/>
</dbReference>
<dbReference type="CDD" id="cd04488">
    <property type="entry name" value="RecG_wedge_OBF"/>
    <property type="match status" value="1"/>
</dbReference>
<keyword evidence="5 15" id="KW-0378">Hydrolase</keyword>
<keyword evidence="9 15" id="KW-0233">DNA recombination</keyword>
<evidence type="ECO:0000256" key="6">
    <source>
        <dbReference type="ARBA" id="ARBA00022806"/>
    </source>
</evidence>
<evidence type="ECO:0000256" key="5">
    <source>
        <dbReference type="ARBA" id="ARBA00022801"/>
    </source>
</evidence>
<keyword evidence="7 15" id="KW-0067">ATP-binding</keyword>
<feature type="domain" description="Helicase ATP-binding" evidence="16">
    <location>
        <begin position="399"/>
        <end position="560"/>
    </location>
</feature>
<evidence type="ECO:0000313" key="18">
    <source>
        <dbReference type="EMBL" id="MBN1574149.1"/>
    </source>
</evidence>
<dbReference type="Gene3D" id="3.40.50.300">
    <property type="entry name" value="P-loop containing nucleotide triphosphate hydrolases"/>
    <property type="match status" value="2"/>
</dbReference>
<comment type="similarity">
    <text evidence="1 15">Belongs to the helicase family. RecG subfamily.</text>
</comment>
<evidence type="ECO:0000256" key="8">
    <source>
        <dbReference type="ARBA" id="ARBA00023125"/>
    </source>
</evidence>
<evidence type="ECO:0000256" key="9">
    <source>
        <dbReference type="ARBA" id="ARBA00023172"/>
    </source>
</evidence>
<dbReference type="NCBIfam" id="NF008168">
    <property type="entry name" value="PRK10917.2-2"/>
    <property type="match status" value="1"/>
</dbReference>
<gene>
    <name evidence="18" type="primary">recG</name>
    <name evidence="18" type="ORF">JW984_13210</name>
</gene>
<dbReference type="InterPro" id="IPR011545">
    <property type="entry name" value="DEAD/DEAH_box_helicase_dom"/>
</dbReference>